<proteinExistence type="predicted"/>
<reference evidence="2" key="1">
    <citation type="journal article" date="2016" name="Nature">
        <title>Genome evolution in the allotetraploid frog Xenopus laevis.</title>
        <authorList>
            <person name="Session A.M."/>
            <person name="Uno Y."/>
            <person name="Kwon T."/>
            <person name="Chapman J.A."/>
            <person name="Toyoda A."/>
            <person name="Takahashi S."/>
            <person name="Fukui A."/>
            <person name="Hikosaka A."/>
            <person name="Suzuki A."/>
            <person name="Kondo M."/>
            <person name="van Heeringen S.J."/>
            <person name="Quigley I."/>
            <person name="Heinz S."/>
            <person name="Ogino H."/>
            <person name="Ochi H."/>
            <person name="Hellsten U."/>
            <person name="Lyons J.B."/>
            <person name="Simakov O."/>
            <person name="Putnam N."/>
            <person name="Stites J."/>
            <person name="Kuroki Y."/>
            <person name="Tanaka T."/>
            <person name="Michiue T."/>
            <person name="Watanabe M."/>
            <person name="Bogdanovic O."/>
            <person name="Lister R."/>
            <person name="Georgiou G."/>
            <person name="Paranjpe S.S."/>
            <person name="van Kruijsbergen I."/>
            <person name="Shu S."/>
            <person name="Carlson J."/>
            <person name="Kinoshita T."/>
            <person name="Ohta Y."/>
            <person name="Mawaribuchi S."/>
            <person name="Jenkins J."/>
            <person name="Grimwood J."/>
            <person name="Schmutz J."/>
            <person name="Mitros T."/>
            <person name="Mozaffari S.V."/>
            <person name="Suzuki Y."/>
            <person name="Haramoto Y."/>
            <person name="Yamamoto T.S."/>
            <person name="Takagi C."/>
            <person name="Heald R."/>
            <person name="Miller K."/>
            <person name="Haudenschild C."/>
            <person name="Kitzman J."/>
            <person name="Nakayama T."/>
            <person name="Izutsu Y."/>
            <person name="Robert J."/>
            <person name="Fortriede J."/>
            <person name="Burns K."/>
            <person name="Lotay V."/>
            <person name="Karimi K."/>
            <person name="Yasuoka Y."/>
            <person name="Dichmann D.S."/>
            <person name="Flajnik M.F."/>
            <person name="Houston D.W."/>
            <person name="Shendure J."/>
            <person name="DuPasquier L."/>
            <person name="Vize P.D."/>
            <person name="Zorn A.M."/>
            <person name="Ito M."/>
            <person name="Marcotte E.M."/>
            <person name="Wallingford J.B."/>
            <person name="Ito Y."/>
            <person name="Asashima M."/>
            <person name="Ueno N."/>
            <person name="Matsuda Y."/>
            <person name="Veenstra G.J."/>
            <person name="Fujiyama A."/>
            <person name="Harland R.M."/>
            <person name="Taira M."/>
            <person name="Rokhsar D.S."/>
        </authorList>
    </citation>
    <scope>NUCLEOTIDE SEQUENCE [LARGE SCALE GENOMIC DNA]</scope>
    <source>
        <strain evidence="2">J</strain>
    </source>
</reference>
<evidence type="ECO:0000313" key="2">
    <source>
        <dbReference type="Proteomes" id="UP000694892"/>
    </source>
</evidence>
<organism evidence="1 2">
    <name type="scientific">Xenopus laevis</name>
    <name type="common">African clawed frog</name>
    <dbReference type="NCBI Taxonomy" id="8355"/>
    <lineage>
        <taxon>Eukaryota</taxon>
        <taxon>Metazoa</taxon>
        <taxon>Chordata</taxon>
        <taxon>Craniata</taxon>
        <taxon>Vertebrata</taxon>
        <taxon>Euteleostomi</taxon>
        <taxon>Amphibia</taxon>
        <taxon>Batrachia</taxon>
        <taxon>Anura</taxon>
        <taxon>Pipoidea</taxon>
        <taxon>Pipidae</taxon>
        <taxon>Xenopodinae</taxon>
        <taxon>Xenopus</taxon>
        <taxon>Xenopus</taxon>
    </lineage>
</organism>
<evidence type="ECO:0000313" key="1">
    <source>
        <dbReference type="EMBL" id="OCU02682.1"/>
    </source>
</evidence>
<name>A0A974E4N3_XENLA</name>
<sequence>MAAPIATVYINYSRVSESNTPVVPVQGNSTLCCHYFKTITFFVVTVPLRSHNAQLTHKSTLSVVCYFLLQMSQAGSAGAGSMWVHSHLHLPQIHGVPCPPQLPHCL</sequence>
<dbReference type="Proteomes" id="UP000694892">
    <property type="component" value="Chromosome 1L"/>
</dbReference>
<dbReference type="EMBL" id="CM004466">
    <property type="protein sequence ID" value="OCU02682.1"/>
    <property type="molecule type" value="Genomic_DNA"/>
</dbReference>
<gene>
    <name evidence="1" type="ORF">XELAEV_18008448mg</name>
</gene>
<protein>
    <submittedName>
        <fullName evidence="1">Uncharacterized protein</fullName>
    </submittedName>
</protein>
<dbReference type="AlphaFoldDB" id="A0A974E4N3"/>
<accession>A0A974E4N3</accession>